<dbReference type="EMBL" id="JAVREJ010000026">
    <property type="protein sequence ID" value="MDT0353095.1"/>
    <property type="molecule type" value="Genomic_DNA"/>
</dbReference>
<evidence type="ECO:0000313" key="3">
    <source>
        <dbReference type="Proteomes" id="UP001183202"/>
    </source>
</evidence>
<dbReference type="PANTHER" id="PTHR12147">
    <property type="entry name" value="METALLOPEPTIDASE M28 FAMILY MEMBER"/>
    <property type="match status" value="1"/>
</dbReference>
<dbReference type="SUPFAM" id="SSF53187">
    <property type="entry name" value="Zn-dependent exopeptidases"/>
    <property type="match status" value="1"/>
</dbReference>
<proteinExistence type="predicted"/>
<name>A0ABU2NHA2_9PSEU</name>
<dbReference type="InterPro" id="IPR045175">
    <property type="entry name" value="M28_fam"/>
</dbReference>
<dbReference type="PANTHER" id="PTHR12147:SF26">
    <property type="entry name" value="PEPTIDASE M28 DOMAIN-CONTAINING PROTEIN"/>
    <property type="match status" value="1"/>
</dbReference>
<sequence length="298" mass="30793">MTDSGALEHLQALQKIADANGGNRAVGTPGYNASVDYVVGVLRGAGFEVNTPTYQTSGDDEDGFAPGTDRNVLAQTRTGDPGRVVMIGAHLDSVPEGPGIVDNGSGVASLLEIATRLGPDPSVQNSVRFAFFGNEEAGALGSTGYVEGLSDDDRQKIQMYLNVDMVASPNAGYFVQGGKGGDSEMAGPDGSADIAQVLVAQLATAGVTAPEIVEFVGDDESPFIEAGIPVGGAENGDAEEKTVGQANAWGGQAGQPYDGCYHQACDRIDNVNQEVLNHYLRALAGTLAHFATSTNELR</sequence>
<dbReference type="Pfam" id="PF04389">
    <property type="entry name" value="Peptidase_M28"/>
    <property type="match status" value="1"/>
</dbReference>
<evidence type="ECO:0000313" key="2">
    <source>
        <dbReference type="EMBL" id="MDT0353095.1"/>
    </source>
</evidence>
<comment type="caution">
    <text evidence="2">The sequence shown here is derived from an EMBL/GenBank/DDBJ whole genome shotgun (WGS) entry which is preliminary data.</text>
</comment>
<reference evidence="3" key="1">
    <citation type="submission" date="2023-07" db="EMBL/GenBank/DDBJ databases">
        <title>30 novel species of actinomycetes from the DSMZ collection.</title>
        <authorList>
            <person name="Nouioui I."/>
        </authorList>
    </citation>
    <scope>NUCLEOTIDE SEQUENCE [LARGE SCALE GENOMIC DNA]</scope>
    <source>
        <strain evidence="3">DSM 45834</strain>
    </source>
</reference>
<dbReference type="RefSeq" id="WP_311559609.1">
    <property type="nucleotide sequence ID" value="NZ_JAVREJ010000026.1"/>
</dbReference>
<gene>
    <name evidence="2" type="ORF">RM445_26635</name>
</gene>
<protein>
    <submittedName>
        <fullName evidence="2">M20/M25/M40 family metallo-hydrolase</fullName>
    </submittedName>
</protein>
<dbReference type="InterPro" id="IPR007484">
    <property type="entry name" value="Peptidase_M28"/>
</dbReference>
<keyword evidence="3" id="KW-1185">Reference proteome</keyword>
<dbReference type="Proteomes" id="UP001183202">
    <property type="component" value="Unassembled WGS sequence"/>
</dbReference>
<evidence type="ECO:0000259" key="1">
    <source>
        <dbReference type="Pfam" id="PF04389"/>
    </source>
</evidence>
<accession>A0ABU2NHA2</accession>
<dbReference type="Gene3D" id="3.40.630.10">
    <property type="entry name" value="Zn peptidases"/>
    <property type="match status" value="1"/>
</dbReference>
<organism evidence="2 3">
    <name type="scientific">Pseudonocardia charpentierae</name>
    <dbReference type="NCBI Taxonomy" id="3075545"/>
    <lineage>
        <taxon>Bacteria</taxon>
        <taxon>Bacillati</taxon>
        <taxon>Actinomycetota</taxon>
        <taxon>Actinomycetes</taxon>
        <taxon>Pseudonocardiales</taxon>
        <taxon>Pseudonocardiaceae</taxon>
        <taxon>Pseudonocardia</taxon>
    </lineage>
</organism>
<feature type="domain" description="Peptidase M28" evidence="1">
    <location>
        <begin position="71"/>
        <end position="284"/>
    </location>
</feature>